<gene>
    <name evidence="7" type="ORF">GXY80_08580</name>
</gene>
<dbReference type="InterPro" id="IPR016454">
    <property type="entry name" value="Cysteine_dSase"/>
</dbReference>
<dbReference type="SUPFAM" id="SSF53383">
    <property type="entry name" value="PLP-dependent transferases"/>
    <property type="match status" value="1"/>
</dbReference>
<name>A0A971M3T7_9BACT</name>
<protein>
    <recommendedName>
        <fullName evidence="3">cysteine desulfurase</fullName>
        <ecNumber evidence="3">2.8.1.7</ecNumber>
    </recommendedName>
</protein>
<keyword evidence="7" id="KW-0808">Transferase</keyword>
<evidence type="ECO:0000256" key="1">
    <source>
        <dbReference type="ARBA" id="ARBA00001933"/>
    </source>
</evidence>
<comment type="catalytic activity">
    <reaction evidence="5">
        <text>(sulfur carrier)-H + L-cysteine = (sulfur carrier)-SH + L-alanine</text>
        <dbReference type="Rhea" id="RHEA:43892"/>
        <dbReference type="Rhea" id="RHEA-COMP:14737"/>
        <dbReference type="Rhea" id="RHEA-COMP:14739"/>
        <dbReference type="ChEBI" id="CHEBI:29917"/>
        <dbReference type="ChEBI" id="CHEBI:35235"/>
        <dbReference type="ChEBI" id="CHEBI:57972"/>
        <dbReference type="ChEBI" id="CHEBI:64428"/>
        <dbReference type="EC" id="2.8.1.7"/>
    </reaction>
</comment>
<dbReference type="EMBL" id="JAAYEE010000138">
    <property type="protein sequence ID" value="NLW35518.1"/>
    <property type="molecule type" value="Genomic_DNA"/>
</dbReference>
<comment type="caution">
    <text evidence="7">The sequence shown here is derived from an EMBL/GenBank/DDBJ whole genome shotgun (WGS) entry which is preliminary data.</text>
</comment>
<dbReference type="EC" id="2.8.1.7" evidence="3"/>
<comment type="cofactor">
    <cofactor evidence="1">
        <name>pyridoxal 5'-phosphate</name>
        <dbReference type="ChEBI" id="CHEBI:597326"/>
    </cofactor>
</comment>
<dbReference type="GO" id="GO:0031071">
    <property type="term" value="F:cysteine desulfurase activity"/>
    <property type="evidence" value="ECO:0007669"/>
    <property type="project" value="UniProtKB-EC"/>
</dbReference>
<dbReference type="PANTHER" id="PTHR43586">
    <property type="entry name" value="CYSTEINE DESULFURASE"/>
    <property type="match status" value="1"/>
</dbReference>
<dbReference type="GO" id="GO:0008483">
    <property type="term" value="F:transaminase activity"/>
    <property type="evidence" value="ECO:0007669"/>
    <property type="project" value="UniProtKB-KW"/>
</dbReference>
<dbReference type="NCBIfam" id="TIGR01977">
    <property type="entry name" value="am_tr_V_EF2568"/>
    <property type="match status" value="1"/>
</dbReference>
<comment type="similarity">
    <text evidence="2">Belongs to the class-V pyridoxal-phosphate-dependent aminotransferase family. Csd subfamily.</text>
</comment>
<dbReference type="InterPro" id="IPR015422">
    <property type="entry name" value="PyrdxlP-dep_Trfase_small"/>
</dbReference>
<evidence type="ECO:0000256" key="3">
    <source>
        <dbReference type="ARBA" id="ARBA00012239"/>
    </source>
</evidence>
<sequence length="390" mass="42499">MTTNTRIIYADNAATTFPKPPEVLSEMLEVYTKKGVSPGRGSYDLSIEAENLVDEVRRQVCTFFNGDDPSRVVFGYNATDALNLIIQGLIEPGRHAVSSCLEHNSVLRPLHYFLQQGVIGLDLVSFDSEGFIDPGDVAKTIRPETRFVIINHGSNVVGTVQPVEQIGDVCAERGVPLILDVTQTAGIVPIDMQKWGVSAIAFTGHKSLYGPTGIGGLVARVGLDVRTTRFGGTGLDSRSLVHSQSYPQRLEAGTINILGVIGLSAGIRYIERQGLRRLYEEKMVLTRRLRDGLSAMEGVKLYCARSLKNHLPLLLCNAEGIDPEQVSTILDGDFGIATRAGLHCAPLVHQELGTSPRGAVRFSFGLFNTPEEIEKILRAMEAISRSQRKG</sequence>
<evidence type="ECO:0000313" key="8">
    <source>
        <dbReference type="Proteomes" id="UP000777265"/>
    </source>
</evidence>
<dbReference type="Pfam" id="PF00266">
    <property type="entry name" value="Aminotran_5"/>
    <property type="match status" value="1"/>
</dbReference>
<evidence type="ECO:0000259" key="6">
    <source>
        <dbReference type="Pfam" id="PF00266"/>
    </source>
</evidence>
<dbReference type="PANTHER" id="PTHR43586:SF4">
    <property type="entry name" value="ISOPENICILLIN N EPIMERASE"/>
    <property type="match status" value="1"/>
</dbReference>
<reference evidence="7" key="2">
    <citation type="submission" date="2020-01" db="EMBL/GenBank/DDBJ databases">
        <authorList>
            <person name="Campanaro S."/>
        </authorList>
    </citation>
    <scope>NUCLEOTIDE SEQUENCE</scope>
    <source>
        <strain evidence="7">AS06rmzACSIP_7</strain>
    </source>
</reference>
<dbReference type="InterPro" id="IPR015424">
    <property type="entry name" value="PyrdxlP-dep_Trfase"/>
</dbReference>
<evidence type="ECO:0000313" key="7">
    <source>
        <dbReference type="EMBL" id="NLW35518.1"/>
    </source>
</evidence>
<dbReference type="InterPro" id="IPR010969">
    <property type="entry name" value="Cys_dSase-rel_unknwn_funct"/>
</dbReference>
<dbReference type="Gene3D" id="3.40.640.10">
    <property type="entry name" value="Type I PLP-dependent aspartate aminotransferase-like (Major domain)"/>
    <property type="match status" value="1"/>
</dbReference>
<keyword evidence="7" id="KW-0032">Aminotransferase</keyword>
<dbReference type="AlphaFoldDB" id="A0A971M3T7"/>
<feature type="domain" description="Aminotransferase class V" evidence="6">
    <location>
        <begin position="8"/>
        <end position="375"/>
    </location>
</feature>
<dbReference type="Gene3D" id="3.90.1150.10">
    <property type="entry name" value="Aspartate Aminotransferase, domain 1"/>
    <property type="match status" value="1"/>
</dbReference>
<evidence type="ECO:0000256" key="5">
    <source>
        <dbReference type="ARBA" id="ARBA00050776"/>
    </source>
</evidence>
<dbReference type="Proteomes" id="UP000777265">
    <property type="component" value="Unassembled WGS sequence"/>
</dbReference>
<proteinExistence type="inferred from homology"/>
<reference evidence="7" key="1">
    <citation type="journal article" date="2020" name="Biotechnol. Biofuels">
        <title>New insights from the biogas microbiome by comprehensive genome-resolved metagenomics of nearly 1600 species originating from multiple anaerobic digesters.</title>
        <authorList>
            <person name="Campanaro S."/>
            <person name="Treu L."/>
            <person name="Rodriguez-R L.M."/>
            <person name="Kovalovszki A."/>
            <person name="Ziels R.M."/>
            <person name="Maus I."/>
            <person name="Zhu X."/>
            <person name="Kougias P.G."/>
            <person name="Basile A."/>
            <person name="Luo G."/>
            <person name="Schluter A."/>
            <person name="Konstantinidis K.T."/>
            <person name="Angelidaki I."/>
        </authorList>
    </citation>
    <scope>NUCLEOTIDE SEQUENCE</scope>
    <source>
        <strain evidence="7">AS06rmzACSIP_7</strain>
    </source>
</reference>
<dbReference type="PIRSF" id="PIRSF005572">
    <property type="entry name" value="NifS"/>
    <property type="match status" value="1"/>
</dbReference>
<accession>A0A971M3T7</accession>
<evidence type="ECO:0000256" key="4">
    <source>
        <dbReference type="ARBA" id="ARBA00022898"/>
    </source>
</evidence>
<dbReference type="InterPro" id="IPR000192">
    <property type="entry name" value="Aminotrans_V_dom"/>
</dbReference>
<dbReference type="InterPro" id="IPR015421">
    <property type="entry name" value="PyrdxlP-dep_Trfase_major"/>
</dbReference>
<evidence type="ECO:0000256" key="2">
    <source>
        <dbReference type="ARBA" id="ARBA00010447"/>
    </source>
</evidence>
<organism evidence="7 8">
    <name type="scientific">Syntrophorhabdus aromaticivorans</name>
    <dbReference type="NCBI Taxonomy" id="328301"/>
    <lineage>
        <taxon>Bacteria</taxon>
        <taxon>Pseudomonadati</taxon>
        <taxon>Thermodesulfobacteriota</taxon>
        <taxon>Syntrophorhabdia</taxon>
        <taxon>Syntrophorhabdales</taxon>
        <taxon>Syntrophorhabdaceae</taxon>
        <taxon>Syntrophorhabdus</taxon>
    </lineage>
</organism>
<keyword evidence="4" id="KW-0663">Pyridoxal phosphate</keyword>